<evidence type="ECO:0000313" key="1">
    <source>
        <dbReference type="EMBL" id="GIY98595.1"/>
    </source>
</evidence>
<dbReference type="AlphaFoldDB" id="A0AAV4XXJ3"/>
<keyword evidence="2" id="KW-1185">Reference proteome</keyword>
<protein>
    <submittedName>
        <fullName evidence="1">Uncharacterized protein</fullName>
    </submittedName>
</protein>
<sequence length="114" mass="12921">MVPPLGLVASIMAAINALKEKPLQPQAVSPQMLELGRGLIFITTSRVNHPTEESFRNPTHFFHDIIEQMDARLVFLWIAMTAFLLIEKECEICVGQYSSEYSQTYLSNHIISNK</sequence>
<name>A0AAV4XXJ3_CAEEX</name>
<comment type="caution">
    <text evidence="1">The sequence shown here is derived from an EMBL/GenBank/DDBJ whole genome shotgun (WGS) entry which is preliminary data.</text>
</comment>
<proteinExistence type="predicted"/>
<dbReference type="Proteomes" id="UP001054945">
    <property type="component" value="Unassembled WGS sequence"/>
</dbReference>
<evidence type="ECO:0000313" key="2">
    <source>
        <dbReference type="Proteomes" id="UP001054945"/>
    </source>
</evidence>
<accession>A0AAV4XXJ3</accession>
<reference evidence="1 2" key="1">
    <citation type="submission" date="2021-06" db="EMBL/GenBank/DDBJ databases">
        <title>Caerostris extrusa draft genome.</title>
        <authorList>
            <person name="Kono N."/>
            <person name="Arakawa K."/>
        </authorList>
    </citation>
    <scope>NUCLEOTIDE SEQUENCE [LARGE SCALE GENOMIC DNA]</scope>
</reference>
<dbReference type="EMBL" id="BPLR01000940">
    <property type="protein sequence ID" value="GIY98595.1"/>
    <property type="molecule type" value="Genomic_DNA"/>
</dbReference>
<organism evidence="1 2">
    <name type="scientific">Caerostris extrusa</name>
    <name type="common">Bark spider</name>
    <name type="synonym">Caerostris bankana</name>
    <dbReference type="NCBI Taxonomy" id="172846"/>
    <lineage>
        <taxon>Eukaryota</taxon>
        <taxon>Metazoa</taxon>
        <taxon>Ecdysozoa</taxon>
        <taxon>Arthropoda</taxon>
        <taxon>Chelicerata</taxon>
        <taxon>Arachnida</taxon>
        <taxon>Araneae</taxon>
        <taxon>Araneomorphae</taxon>
        <taxon>Entelegynae</taxon>
        <taxon>Araneoidea</taxon>
        <taxon>Araneidae</taxon>
        <taxon>Caerostris</taxon>
    </lineage>
</organism>
<gene>
    <name evidence="1" type="ORF">CEXT_572981</name>
</gene>